<organism evidence="1 2">
    <name type="scientific">Porphyromonas endodontalis (strain ATCC 35406 / DSM 24491 / JCM 8526 / CCUG 16442 / BCRC 14492 / NCTC 13058 / HG 370)</name>
    <name type="common">Bacteroides endodontalis</name>
    <dbReference type="NCBI Taxonomy" id="553175"/>
    <lineage>
        <taxon>Bacteria</taxon>
        <taxon>Pseudomonadati</taxon>
        <taxon>Bacteroidota</taxon>
        <taxon>Bacteroidia</taxon>
        <taxon>Bacteroidales</taxon>
        <taxon>Porphyromonadaceae</taxon>
        <taxon>Porphyromonas</taxon>
    </lineage>
</organism>
<dbReference type="InterPro" id="IPR011250">
    <property type="entry name" value="OMP/PagP_B-barrel"/>
</dbReference>
<evidence type="ECO:0000313" key="2">
    <source>
        <dbReference type="Proteomes" id="UP000004295"/>
    </source>
</evidence>
<evidence type="ECO:0000313" key="1">
    <source>
        <dbReference type="EMBL" id="EEN82701.1"/>
    </source>
</evidence>
<accession>C3JAR1</accession>
<gene>
    <name evidence="1" type="ORF">POREN0001_0299</name>
</gene>
<name>C3JAR1_POREA</name>
<keyword evidence="2" id="KW-1185">Reference proteome</keyword>
<dbReference type="EMBL" id="ACNN01000020">
    <property type="protein sequence ID" value="EEN82701.1"/>
    <property type="molecule type" value="Genomic_DNA"/>
</dbReference>
<sequence>MRKFCTNRSEGKRLSQYPWWLLLLILGGIHSALNAQEYRLEWGGIASVNSYLGDANRVIPFASVGGGLGAQMRYNHNFRIAFSGDLSYNYIHGNSRIRNQVYPQQTSKVNFAAHALLLSIKGEYNFFAYSDKYPFLHTRRWSPYLALGLSVGAAFGKDAHTFMPGIEGALGIKYKIANRLNLIASLGGRQFFTDRLDALSNESSFLSNPYHLQSSWYKGGDGMLLITLGFTYEFSSRGSSCNINEQIAR</sequence>
<dbReference type="AlphaFoldDB" id="C3JAR1"/>
<dbReference type="Proteomes" id="UP000004295">
    <property type="component" value="Unassembled WGS sequence"/>
</dbReference>
<dbReference type="SUPFAM" id="SSF56925">
    <property type="entry name" value="OMPA-like"/>
    <property type="match status" value="1"/>
</dbReference>
<dbReference type="GeneID" id="93365294"/>
<proteinExistence type="predicted"/>
<reference evidence="1 2" key="1">
    <citation type="submission" date="2009-04" db="EMBL/GenBank/DDBJ databases">
        <authorList>
            <person name="Sebastian Y."/>
            <person name="Madupu R."/>
            <person name="Durkin A.S."/>
            <person name="Torralba M."/>
            <person name="Methe B."/>
            <person name="Sutton G.G."/>
            <person name="Strausberg R.L."/>
            <person name="Nelson K.E."/>
        </authorList>
    </citation>
    <scope>NUCLEOTIDE SEQUENCE [LARGE SCALE GENOMIC DNA]</scope>
    <source>
        <strain evidence="2">ATCC 35406 / BCRC 14492 / JCM 8526 / NCTC 13058 / HG 370</strain>
    </source>
</reference>
<dbReference type="eggNOG" id="COG3637">
    <property type="taxonomic scope" value="Bacteria"/>
</dbReference>
<evidence type="ECO:0008006" key="3">
    <source>
        <dbReference type="Google" id="ProtNLM"/>
    </source>
</evidence>
<dbReference type="STRING" id="553175.POREN0001_0299"/>
<dbReference type="RefSeq" id="WP_004333612.1">
    <property type="nucleotide sequence ID" value="NZ_ACNN01000020.1"/>
</dbReference>
<protein>
    <recommendedName>
        <fullName evidence="3">DUF6089 domain-containing protein</fullName>
    </recommendedName>
</protein>
<comment type="caution">
    <text evidence="1">The sequence shown here is derived from an EMBL/GenBank/DDBJ whole genome shotgun (WGS) entry which is preliminary data.</text>
</comment>